<evidence type="ECO:0000313" key="3">
    <source>
        <dbReference type="EMBL" id="PWV92025.1"/>
    </source>
</evidence>
<organism evidence="3 4">
    <name type="scientific">Paenibacillus cellulosilyticus</name>
    <dbReference type="NCBI Taxonomy" id="375489"/>
    <lineage>
        <taxon>Bacteria</taxon>
        <taxon>Bacillati</taxon>
        <taxon>Bacillota</taxon>
        <taxon>Bacilli</taxon>
        <taxon>Bacillales</taxon>
        <taxon>Paenibacillaceae</taxon>
        <taxon>Paenibacillus</taxon>
    </lineage>
</organism>
<dbReference type="InterPro" id="IPR002541">
    <property type="entry name" value="Cyt_c_assembly"/>
</dbReference>
<dbReference type="OrthoDB" id="2417400at2"/>
<dbReference type="RefSeq" id="WP_110047149.1">
    <property type="nucleotide sequence ID" value="NZ_CP054613.1"/>
</dbReference>
<dbReference type="GO" id="GO:0017004">
    <property type="term" value="P:cytochrome complex assembly"/>
    <property type="evidence" value="ECO:0007669"/>
    <property type="project" value="InterPro"/>
</dbReference>
<feature type="transmembrane region" description="Helical" evidence="1">
    <location>
        <begin position="36"/>
        <end position="56"/>
    </location>
</feature>
<feature type="domain" description="Cytochrome c assembly protein" evidence="2">
    <location>
        <begin position="71"/>
        <end position="262"/>
    </location>
</feature>
<evidence type="ECO:0000313" key="4">
    <source>
        <dbReference type="Proteomes" id="UP000246635"/>
    </source>
</evidence>
<dbReference type="EMBL" id="QGTQ01000037">
    <property type="protein sequence ID" value="PWV92025.1"/>
    <property type="molecule type" value="Genomic_DNA"/>
</dbReference>
<keyword evidence="1" id="KW-1133">Transmembrane helix</keyword>
<feature type="transmembrane region" description="Helical" evidence="1">
    <location>
        <begin position="68"/>
        <end position="86"/>
    </location>
</feature>
<feature type="transmembrane region" description="Helical" evidence="1">
    <location>
        <begin position="6"/>
        <end position="24"/>
    </location>
</feature>
<keyword evidence="4" id="KW-1185">Reference proteome</keyword>
<dbReference type="PANTHER" id="PTHR38034:SF1">
    <property type="entry name" value="INNER MEMBRANE PROTEIN YPJD"/>
    <property type="match status" value="1"/>
</dbReference>
<dbReference type="PANTHER" id="PTHR38034">
    <property type="entry name" value="INNER MEMBRANE PROTEIN YPJD"/>
    <property type="match status" value="1"/>
</dbReference>
<comment type="caution">
    <text evidence="3">The sequence shown here is derived from an EMBL/GenBank/DDBJ whole genome shotgun (WGS) entry which is preliminary data.</text>
</comment>
<evidence type="ECO:0000256" key="1">
    <source>
        <dbReference type="SAM" id="Phobius"/>
    </source>
</evidence>
<dbReference type="GO" id="GO:0005886">
    <property type="term" value="C:plasma membrane"/>
    <property type="evidence" value="ECO:0007669"/>
    <property type="project" value="TreeGrafter"/>
</dbReference>
<dbReference type="InterPro" id="IPR052372">
    <property type="entry name" value="YpjD/HemX"/>
</dbReference>
<feature type="transmembrane region" description="Helical" evidence="1">
    <location>
        <begin position="246"/>
        <end position="266"/>
    </location>
</feature>
<feature type="transmembrane region" description="Helical" evidence="1">
    <location>
        <begin position="211"/>
        <end position="234"/>
    </location>
</feature>
<feature type="transmembrane region" description="Helical" evidence="1">
    <location>
        <begin position="178"/>
        <end position="205"/>
    </location>
</feature>
<dbReference type="AlphaFoldDB" id="A0A2V2YGU5"/>
<keyword evidence="1" id="KW-0812">Transmembrane</keyword>
<feature type="transmembrane region" description="Helical" evidence="1">
    <location>
        <begin position="132"/>
        <end position="157"/>
    </location>
</feature>
<evidence type="ECO:0000259" key="2">
    <source>
        <dbReference type="Pfam" id="PF01578"/>
    </source>
</evidence>
<protein>
    <submittedName>
        <fullName evidence="3">HemX protein</fullName>
    </submittedName>
</protein>
<dbReference type="GO" id="GO:0020037">
    <property type="term" value="F:heme binding"/>
    <property type="evidence" value="ECO:0007669"/>
    <property type="project" value="InterPro"/>
</dbReference>
<gene>
    <name evidence="3" type="ORF">DFQ01_13711</name>
</gene>
<name>A0A2V2YGU5_9BACL</name>
<accession>A0A2V2YGU5</accession>
<proteinExistence type="predicted"/>
<dbReference type="Pfam" id="PF01578">
    <property type="entry name" value="Cytochrom_C_asm"/>
    <property type="match status" value="1"/>
</dbReference>
<dbReference type="Proteomes" id="UP000246635">
    <property type="component" value="Unassembled WGS sequence"/>
</dbReference>
<feature type="transmembrane region" description="Helical" evidence="1">
    <location>
        <begin position="93"/>
        <end position="112"/>
    </location>
</feature>
<reference evidence="3 4" key="1">
    <citation type="submission" date="2018-05" db="EMBL/GenBank/DDBJ databases">
        <title>Genomic Encyclopedia of Type Strains, Phase III (KMG-III): the genomes of soil and plant-associated and newly described type strains.</title>
        <authorList>
            <person name="Whitman W."/>
        </authorList>
    </citation>
    <scope>NUCLEOTIDE SEQUENCE [LARGE SCALE GENOMIC DNA]</scope>
    <source>
        <strain evidence="3 4">CECT 5696</strain>
    </source>
</reference>
<keyword evidence="1" id="KW-0472">Membrane</keyword>
<sequence>MITTHWFYDAMLYVYALTLLFYFSDFVDANRSARRIGTGLLMFVWGLQTGYLVYRMMSHLDVGYISGFEYWFAVSWLLVTISLVISQFFRIEYLVFIVNLIGFAVLAALLLVNPKPSQTIEPYEAARNLLILHISLMICAFAALTISAVFSGMYLFLHRKLKKKSWTMPMKRLPSLEVIEIYAFRFVSAGVPLLAIALSLAIASVVIEGRLIYLADLKVIISLVALVLYVANFVRRKTHGQVGYMAARYNLLAFGIMILNVLLNPISSFH</sequence>